<organism evidence="1 2">
    <name type="scientific">Meloidogyne enterolobii</name>
    <name type="common">Root-knot nematode worm</name>
    <name type="synonym">Meloidogyne mayaguensis</name>
    <dbReference type="NCBI Taxonomy" id="390850"/>
    <lineage>
        <taxon>Eukaryota</taxon>
        <taxon>Metazoa</taxon>
        <taxon>Ecdysozoa</taxon>
        <taxon>Nematoda</taxon>
        <taxon>Chromadorea</taxon>
        <taxon>Rhabditida</taxon>
        <taxon>Tylenchina</taxon>
        <taxon>Tylenchomorpha</taxon>
        <taxon>Tylenchoidea</taxon>
        <taxon>Meloidogynidae</taxon>
        <taxon>Meloidogyninae</taxon>
        <taxon>Meloidogyne</taxon>
    </lineage>
</organism>
<protein>
    <submittedName>
        <fullName evidence="1">Uncharacterized protein</fullName>
    </submittedName>
</protein>
<reference evidence="1" key="1">
    <citation type="submission" date="2023-11" db="EMBL/GenBank/DDBJ databases">
        <authorList>
            <person name="Poullet M."/>
        </authorList>
    </citation>
    <scope>NUCLEOTIDE SEQUENCE</scope>
    <source>
        <strain evidence="1">E1834</strain>
    </source>
</reference>
<evidence type="ECO:0000313" key="1">
    <source>
        <dbReference type="EMBL" id="CAK5017857.1"/>
    </source>
</evidence>
<dbReference type="Proteomes" id="UP001497535">
    <property type="component" value="Unassembled WGS sequence"/>
</dbReference>
<keyword evidence="2" id="KW-1185">Reference proteome</keyword>
<sequence length="128" mass="14919">MKIPNIIIVFILIYNTILWIYITPMEGPSTSKKRKINEISSSKKQSENAFNIKLTKIKDKNNCNYQITKVIKPTIKIQNELINYYKAKNKKFEKAWLQSKQGKETLITDRIDNDLKVWILLCSGIAIV</sequence>
<comment type="caution">
    <text evidence="1">The sequence shown here is derived from an EMBL/GenBank/DDBJ whole genome shotgun (WGS) entry which is preliminary data.</text>
</comment>
<name>A0ACB0XUA7_MELEN</name>
<proteinExistence type="predicted"/>
<accession>A0ACB0XUA7</accession>
<evidence type="ECO:0000313" key="2">
    <source>
        <dbReference type="Proteomes" id="UP001497535"/>
    </source>
</evidence>
<dbReference type="EMBL" id="CAVMJV010000003">
    <property type="protein sequence ID" value="CAK5017857.1"/>
    <property type="molecule type" value="Genomic_DNA"/>
</dbReference>
<gene>
    <name evidence="1" type="ORF">MENTE1834_LOCUS3645</name>
</gene>